<dbReference type="InterPro" id="IPR011546">
    <property type="entry name" value="Pept_M41_FtsH_extracell"/>
</dbReference>
<evidence type="ECO:0000256" key="11">
    <source>
        <dbReference type="ARBA" id="ARBA00022840"/>
    </source>
</evidence>
<dbReference type="PROSITE" id="PS00410">
    <property type="entry name" value="G_DYNAMIN_1"/>
    <property type="match status" value="1"/>
</dbReference>
<dbReference type="GO" id="GO:0065003">
    <property type="term" value="P:protein-containing complex assembly"/>
    <property type="evidence" value="ECO:0007669"/>
    <property type="project" value="UniProtKB-ARBA"/>
</dbReference>
<dbReference type="SMART" id="SM00053">
    <property type="entry name" value="DYNc"/>
    <property type="match status" value="1"/>
</dbReference>
<dbReference type="Gene3D" id="3.40.50.300">
    <property type="entry name" value="P-loop containing nucleotide triphosphate hydrolases"/>
    <property type="match status" value="2"/>
</dbReference>
<dbReference type="FunFam" id="1.10.8.60:FF:000019">
    <property type="entry name" value="AFG3-like AAA ATPase 2"/>
    <property type="match status" value="1"/>
</dbReference>
<dbReference type="GO" id="GO:0005745">
    <property type="term" value="C:m-AAA complex"/>
    <property type="evidence" value="ECO:0007669"/>
    <property type="project" value="TreeGrafter"/>
</dbReference>
<dbReference type="InterPro" id="IPR050928">
    <property type="entry name" value="ATP-dep_Zn_Metalloprotease"/>
</dbReference>
<dbReference type="PROSITE" id="PS51388">
    <property type="entry name" value="GED"/>
    <property type="match status" value="1"/>
</dbReference>
<dbReference type="InterPro" id="IPR001401">
    <property type="entry name" value="Dynamin_GTPase"/>
</dbReference>
<organism evidence="26 27">
    <name type="scientific">Ogataea polymorpha</name>
    <dbReference type="NCBI Taxonomy" id="460523"/>
    <lineage>
        <taxon>Eukaryota</taxon>
        <taxon>Fungi</taxon>
        <taxon>Dikarya</taxon>
        <taxon>Ascomycota</taxon>
        <taxon>Saccharomycotina</taxon>
        <taxon>Pichiomycetes</taxon>
        <taxon>Pichiales</taxon>
        <taxon>Pichiaceae</taxon>
        <taxon>Ogataea</taxon>
    </lineage>
</organism>
<sequence length="1845" mass="204160">MSSTVPRIGTKLAVEPTVGMVATGMRANPSVFASFAASCFLDLAAGPATPPPVAEAVLSLLPFMERCGTCPQFVAGGTKFESRRVTKFVIYILLFRFAVIATMDETLIQTINKLQDALAPLGSGSTSPVDLPQITVVGSQSSGKSSVLENIVGREFLPRGTGIVTRRPLILQLINRRSNSKSAASDLIDIQTTDAQGNKTENNAEEWGEFLHLPGKKFYNFDDIRDEIVRETEAKTGKNAGISSVPINLRIYSPHVLTLTLVDLPGLTKVPVGDQPKDIEKQIRDMIMKFISKPNAIILAVNAANQDLANSDGLKLAREVDPEGLRTIGVLTKVDLMDQGTDVIDILAGRVIPLRSGYVPVINRGQKDIESRKTIREALNDERRFFENHPSYSSKAHYCGTPYLAKKLNAILLNHIRTTLPEIKARIETALKKYQQELSALGPEMAESPSSIVLSVITDFCNDYTGILDGQTKDISSNELSGGARISFVFHEIFKNGVYALDPFDQIKDADIRTIMYNSSGSAPSLFVGTQAFEVLVKQQIHRFQDPSLRCITLVFDELVRILSQILAQPEYARYPGLKEQISQIFIQYLRESVLPTNAFVEDIIKAEQTYINTAHPDLLKGSQALAMVQEKLHPTPVQVDPKTGKPLPAPAHSASSVNDEENKSSSFFGGFFSSKNKKRLAAMEAPPSVLKATGQMTDRETQETEVIKLLIHSYFNIVKRTVADIVPKAVMLKLIQQSKNDIQKVLLEKLYGNKDLESLVKENEITVARRKECKKMVEVSPTVDLANFKVPSTVGPSGRFLRSGGVRFNSSKKFNSDGDRELTDEEAEELLIDLKKIWYKKDLSEEEQREKIRQLFDKYEIGGLISPSSTKMINTILTDEMATRAGEKMENVHKFHKSLLDYHTEKQERFNEREDKDGLFGSKFSSPTRGAGQGDGSGVGGNPTGPMGPMGPGLRPDVLLFWISTGLLMYYLFSLESHEHEITWQEFRTSLLDKGYVEKLVVVNNNLVRVVMNELGRSQPVHDSRTEYYFTIGSVQVFEEKLKQAQEENNVPEELRLPVIYVQNASVFKALYNILPTVLLFAFIIWSSKKMLNSAPGIGGGLFGAAGNRFKRFNAEKSVKIKFDDVAGCDEAKEEIMEFVKFLKNPEKYERLGAKIPRGAILTGPPGTGKTMLAKATAGEAGVPFYSVSGSEFVEMFVGVGASRVRELFKTARENAPSIIFVDEIDAIGKSRSKGRTAGSNDERENTLNQLLVEMDGFTTSDYVVVLAGTNRADVLDQALLRPGRFDRKIYLDNPELEGRKAIFDVHLRNIKLKEGADLDDLKGRLATMTPGFSGADIANCCNEAALIAARHNEEFVDLHDFEQAIERVIAGLEKKSKLLSPDEKRIVAYHEAGHAICGWFLENADPLLKVSIVPRGQGALGYAQYLPPDIYLYSTRKLLDRMTMTLGGRVSEELHFNSVTSGGSDDFEKVTNLAQKMVLECGMSPKVGLVNYNVDRGNDMTKPFSDKTSSLIDSEIHRIVDECYQRCKGLLMEKSKEVALVAEELLSKEVITREDMIRLLGKRPFANKNDAFDKYLAEKEEREGEENHIEAEAGAAAAGDRQLVVDVAVGHRADFVGEAQRCARAPAEQLCRVGGHLAAVEADVHTQRVGRVDKKQSGEQSQVSTDIGGAAKPGLAETWVAERFGAQHVEIELVVVMDGFGAAKVDDVACRELAVQREAVSEDRLDELQRRLELDEFFWAGVGKPRELVFQAPVEPVKGKCVFGRRQHQLVTLWGVDTADGGVGQFGGNKVEFRRHTKRAVRILRGGLHFGRDTVETACEREVSEGRLTPAVELADGEVGRRE</sequence>
<dbReference type="InterPro" id="IPR005936">
    <property type="entry name" value="FtsH"/>
</dbReference>
<dbReference type="GO" id="GO:0006465">
    <property type="term" value="P:signal peptide processing"/>
    <property type="evidence" value="ECO:0007669"/>
    <property type="project" value="UniProtKB-ARBA"/>
</dbReference>
<evidence type="ECO:0000256" key="5">
    <source>
        <dbReference type="ARBA" id="ARBA00022670"/>
    </source>
</evidence>
<keyword evidence="5" id="KW-0645">Protease</keyword>
<dbReference type="SUPFAM" id="SSF140990">
    <property type="entry name" value="FtsH protease domain-like"/>
    <property type="match status" value="1"/>
</dbReference>
<dbReference type="GO" id="GO:0034982">
    <property type="term" value="P:mitochondrial protein processing"/>
    <property type="evidence" value="ECO:0007669"/>
    <property type="project" value="TreeGrafter"/>
</dbReference>
<comment type="catalytic activity">
    <reaction evidence="18">
        <text>ATP + H2O = ADP + phosphate + H(+)</text>
        <dbReference type="Rhea" id="RHEA:13065"/>
        <dbReference type="ChEBI" id="CHEBI:15377"/>
        <dbReference type="ChEBI" id="CHEBI:15378"/>
        <dbReference type="ChEBI" id="CHEBI:30616"/>
        <dbReference type="ChEBI" id="CHEBI:43474"/>
        <dbReference type="ChEBI" id="CHEBI:456216"/>
    </reaction>
    <physiologicalReaction direction="left-to-right" evidence="18">
        <dbReference type="Rhea" id="RHEA:13066"/>
    </physiologicalReaction>
</comment>
<dbReference type="EMBL" id="JAEUBD010000013">
    <property type="protein sequence ID" value="KAH3678768.1"/>
    <property type="molecule type" value="Genomic_DNA"/>
</dbReference>
<evidence type="ECO:0000256" key="8">
    <source>
        <dbReference type="ARBA" id="ARBA00022741"/>
    </source>
</evidence>
<dbReference type="Pfam" id="PF01434">
    <property type="entry name" value="Peptidase_M41"/>
    <property type="match status" value="1"/>
</dbReference>
<dbReference type="Pfam" id="PF06480">
    <property type="entry name" value="FtsH_ext"/>
    <property type="match status" value="1"/>
</dbReference>
<dbReference type="InterPro" id="IPR045063">
    <property type="entry name" value="Dynamin_N"/>
</dbReference>
<dbReference type="PROSITE" id="PS51718">
    <property type="entry name" value="G_DYNAMIN_2"/>
    <property type="match status" value="1"/>
</dbReference>
<keyword evidence="7" id="KW-0479">Metal-binding</keyword>
<dbReference type="InterPro" id="IPR003960">
    <property type="entry name" value="ATPase_AAA_CS"/>
</dbReference>
<dbReference type="PANTHER" id="PTHR43655:SF14">
    <property type="entry name" value="MITOCHONDRIAL RESPIRATORY CHAIN COMPLEXES ASSEMBLY PROTEIN YTA12"/>
    <property type="match status" value="1"/>
</dbReference>
<evidence type="ECO:0000256" key="22">
    <source>
        <dbReference type="SAM" id="MobiDB-lite"/>
    </source>
</evidence>
<comment type="subunit">
    <text evidence="19">Component of the 850 kDa m-AAA protease complex, a heterohexamer composed of YTA12/RCA1 and YTA10/AFG3. Associates with the prohibitin complex, composed of PHB1 and PHB2, inhibiting the activity of the m-AAA protease complex.</text>
</comment>
<evidence type="ECO:0000313" key="27">
    <source>
        <dbReference type="Proteomes" id="UP000788993"/>
    </source>
</evidence>
<evidence type="ECO:0000256" key="3">
    <source>
        <dbReference type="ARBA" id="ARBA00010044"/>
    </source>
</evidence>
<dbReference type="HAMAP" id="MF_01458">
    <property type="entry name" value="FtsH"/>
    <property type="match status" value="1"/>
</dbReference>
<protein>
    <recommendedName>
        <fullName evidence="20">Vacuolar protein sorting-associated protein 1</fullName>
    </recommendedName>
</protein>
<keyword evidence="9" id="KW-0378">Hydrolase</keyword>
<dbReference type="Pfam" id="PF17862">
    <property type="entry name" value="AAA_lid_3"/>
    <property type="match status" value="1"/>
</dbReference>
<dbReference type="InterPro" id="IPR000642">
    <property type="entry name" value="Peptidase_M41"/>
</dbReference>
<dbReference type="InterPro" id="IPR000375">
    <property type="entry name" value="Dynamin_stalk"/>
</dbReference>
<dbReference type="FunFam" id="3.40.50.300:FF:000473">
    <property type="entry name" value="Vacuolar sorting-associated 1 protein"/>
    <property type="match status" value="1"/>
</dbReference>
<evidence type="ECO:0000256" key="4">
    <source>
        <dbReference type="ARBA" id="ARBA00010550"/>
    </source>
</evidence>
<feature type="region of interest" description="Disordered" evidence="22">
    <location>
        <begin position="911"/>
        <end position="951"/>
    </location>
</feature>
<dbReference type="SMART" id="SM00382">
    <property type="entry name" value="AAA"/>
    <property type="match status" value="1"/>
</dbReference>
<proteinExistence type="inferred from homology"/>
<evidence type="ECO:0000256" key="7">
    <source>
        <dbReference type="ARBA" id="ARBA00022723"/>
    </source>
</evidence>
<dbReference type="InterPro" id="IPR003593">
    <property type="entry name" value="AAA+_ATPase"/>
</dbReference>
<evidence type="ECO:0000313" key="26">
    <source>
        <dbReference type="EMBL" id="KAH3678768.1"/>
    </source>
</evidence>
<evidence type="ECO:0000259" key="24">
    <source>
        <dbReference type="PROSITE" id="PS51388"/>
    </source>
</evidence>
<accession>A0A9P8TGJ1</accession>
<dbReference type="CDD" id="cd19501">
    <property type="entry name" value="RecA-like_FtsH"/>
    <property type="match status" value="1"/>
</dbReference>
<dbReference type="FunFam" id="3.40.50.300:FF:000001">
    <property type="entry name" value="ATP-dependent zinc metalloprotease FtsH"/>
    <property type="match status" value="1"/>
</dbReference>
<reference evidence="26" key="1">
    <citation type="journal article" date="2021" name="Open Biol.">
        <title>Shared evolutionary footprints suggest mitochondrial oxidative damage underlies multiple complex I losses in fungi.</title>
        <authorList>
            <person name="Schikora-Tamarit M.A."/>
            <person name="Marcet-Houben M."/>
            <person name="Nosek J."/>
            <person name="Gabaldon T."/>
        </authorList>
    </citation>
    <scope>NUCLEOTIDE SEQUENCE</scope>
    <source>
        <strain evidence="26">NCAIM Y.01608</strain>
    </source>
</reference>
<name>A0A9P8TGJ1_9ASCO</name>
<dbReference type="Gene3D" id="1.20.58.760">
    <property type="entry name" value="Peptidase M41"/>
    <property type="match status" value="1"/>
</dbReference>
<evidence type="ECO:0000256" key="14">
    <source>
        <dbReference type="ARBA" id="ARBA00023128"/>
    </source>
</evidence>
<dbReference type="GO" id="GO:0007031">
    <property type="term" value="P:peroxisome organization"/>
    <property type="evidence" value="ECO:0007669"/>
    <property type="project" value="UniProtKB-ARBA"/>
</dbReference>
<evidence type="ECO:0000256" key="17">
    <source>
        <dbReference type="ARBA" id="ARBA00023175"/>
    </source>
</evidence>
<dbReference type="Gene3D" id="3.40.1690.20">
    <property type="match status" value="1"/>
</dbReference>
<dbReference type="GO" id="GO:0016887">
    <property type="term" value="F:ATP hydrolysis activity"/>
    <property type="evidence" value="ECO:0007669"/>
    <property type="project" value="InterPro"/>
</dbReference>
<dbReference type="GO" id="GO:0005524">
    <property type="term" value="F:ATP binding"/>
    <property type="evidence" value="ECO:0007669"/>
    <property type="project" value="UniProtKB-KW"/>
</dbReference>
<dbReference type="GO" id="GO:0004176">
    <property type="term" value="F:ATP-dependent peptidase activity"/>
    <property type="evidence" value="ECO:0007669"/>
    <property type="project" value="InterPro"/>
</dbReference>
<dbReference type="SUPFAM" id="SSF52540">
    <property type="entry name" value="P-loop containing nucleoside triphosphate hydrolases"/>
    <property type="match status" value="2"/>
</dbReference>
<dbReference type="GO" id="GO:0007033">
    <property type="term" value="P:vacuole organization"/>
    <property type="evidence" value="ECO:0007669"/>
    <property type="project" value="UniProtKB-ARBA"/>
</dbReference>
<evidence type="ECO:0000256" key="16">
    <source>
        <dbReference type="ARBA" id="ARBA00023136"/>
    </source>
</evidence>
<evidence type="ECO:0000256" key="13">
    <source>
        <dbReference type="ARBA" id="ARBA00023049"/>
    </source>
</evidence>
<comment type="subcellular location">
    <subcellularLocation>
        <location evidence="2">Mitochondrion membrane</location>
        <topology evidence="2">Multi-pass membrane protein</topology>
    </subcellularLocation>
</comment>
<keyword evidence="27" id="KW-1185">Reference proteome</keyword>
<dbReference type="GO" id="GO:0140567">
    <property type="term" value="F:membrane protein dislocase activity"/>
    <property type="evidence" value="ECO:0007669"/>
    <property type="project" value="UniProtKB-ARBA"/>
</dbReference>
<feature type="transmembrane region" description="Helical" evidence="23">
    <location>
        <begin position="959"/>
        <end position="976"/>
    </location>
</feature>
<dbReference type="InterPro" id="IPR020850">
    <property type="entry name" value="GED_dom"/>
</dbReference>
<dbReference type="PANTHER" id="PTHR43655">
    <property type="entry name" value="ATP-DEPENDENT PROTEASE"/>
    <property type="match status" value="1"/>
</dbReference>
<dbReference type="Pfam" id="PF00350">
    <property type="entry name" value="Dynamin_N"/>
    <property type="match status" value="1"/>
</dbReference>
<dbReference type="CDD" id="cd08771">
    <property type="entry name" value="DLP_1"/>
    <property type="match status" value="1"/>
</dbReference>
<keyword evidence="16 23" id="KW-0472">Membrane</keyword>
<dbReference type="InterPro" id="IPR027417">
    <property type="entry name" value="P-loop_NTPase"/>
</dbReference>
<dbReference type="FunFam" id="1.20.58.760:FF:000003">
    <property type="entry name" value="AFG3-like AAA ATPase 2"/>
    <property type="match status" value="1"/>
</dbReference>
<dbReference type="GO" id="GO:0003924">
    <property type="term" value="F:GTPase activity"/>
    <property type="evidence" value="ECO:0007669"/>
    <property type="project" value="InterPro"/>
</dbReference>
<dbReference type="InterPro" id="IPR037219">
    <property type="entry name" value="Peptidase_M41-like"/>
</dbReference>
<dbReference type="InterPro" id="IPR022812">
    <property type="entry name" value="Dynamin"/>
</dbReference>
<dbReference type="Proteomes" id="UP000788993">
    <property type="component" value="Unassembled WGS sequence"/>
</dbReference>
<dbReference type="InterPro" id="IPR003130">
    <property type="entry name" value="GED"/>
</dbReference>
<gene>
    <name evidence="26" type="ORF">OGATHE_000037</name>
</gene>
<comment type="caution">
    <text evidence="26">The sequence shown here is derived from an EMBL/GenBank/DDBJ whole genome shotgun (WGS) entry which is preliminary data.</text>
</comment>
<keyword evidence="6 23" id="KW-0812">Transmembrane</keyword>
<comment type="similarity">
    <text evidence="3">In the C-terminal section; belongs to the peptidase M41 family.</text>
</comment>
<dbReference type="Pfam" id="PF01031">
    <property type="entry name" value="Dynamin_M"/>
    <property type="match status" value="1"/>
</dbReference>
<dbReference type="InterPro" id="IPR019762">
    <property type="entry name" value="Dynamin_GTPase_CS"/>
</dbReference>
<keyword evidence="17" id="KW-0505">Motor protein</keyword>
<feature type="compositionally biased region" description="Gly residues" evidence="22">
    <location>
        <begin position="932"/>
        <end position="951"/>
    </location>
</feature>
<dbReference type="NCBIfam" id="TIGR01241">
    <property type="entry name" value="FtsH_fam"/>
    <property type="match status" value="1"/>
</dbReference>
<dbReference type="GO" id="GO:0030163">
    <property type="term" value="P:protein catabolic process"/>
    <property type="evidence" value="ECO:0007669"/>
    <property type="project" value="UniProtKB-ARBA"/>
</dbReference>
<feature type="transmembrane region" description="Helical" evidence="23">
    <location>
        <begin position="1071"/>
        <end position="1089"/>
    </location>
</feature>
<keyword evidence="15 21" id="KW-0342">GTP-binding</keyword>
<keyword evidence="10" id="KW-0862">Zinc</keyword>
<evidence type="ECO:0000256" key="23">
    <source>
        <dbReference type="SAM" id="Phobius"/>
    </source>
</evidence>
<dbReference type="GO" id="GO:0005525">
    <property type="term" value="F:GTP binding"/>
    <property type="evidence" value="ECO:0007669"/>
    <property type="project" value="UniProtKB-KW"/>
</dbReference>
<dbReference type="Gene3D" id="1.20.120.1240">
    <property type="entry name" value="Dynamin, middle domain"/>
    <property type="match status" value="1"/>
</dbReference>
<feature type="domain" description="GED" evidence="24">
    <location>
        <begin position="705"/>
        <end position="796"/>
    </location>
</feature>
<evidence type="ECO:0000256" key="1">
    <source>
        <dbReference type="ARBA" id="ARBA00001947"/>
    </source>
</evidence>
<keyword evidence="14" id="KW-0496">Mitochondrion</keyword>
<dbReference type="GO" id="GO:0004222">
    <property type="term" value="F:metalloendopeptidase activity"/>
    <property type="evidence" value="ECO:0007669"/>
    <property type="project" value="InterPro"/>
</dbReference>
<dbReference type="Pfam" id="PF00004">
    <property type="entry name" value="AAA"/>
    <property type="match status" value="1"/>
</dbReference>
<comment type="similarity">
    <text evidence="4">In the N-terminal section; belongs to the AAA ATPase family.</text>
</comment>
<evidence type="ECO:0000259" key="25">
    <source>
        <dbReference type="PROSITE" id="PS51718"/>
    </source>
</evidence>
<feature type="region of interest" description="Disordered" evidence="22">
    <location>
        <begin position="637"/>
        <end position="663"/>
    </location>
</feature>
<keyword evidence="8 21" id="KW-0547">Nucleotide-binding</keyword>
<keyword evidence="11" id="KW-0067">ATP-binding</keyword>
<keyword evidence="12 23" id="KW-1133">Transmembrane helix</keyword>
<dbReference type="SMART" id="SM00302">
    <property type="entry name" value="GED"/>
    <property type="match status" value="1"/>
</dbReference>
<evidence type="ECO:0000256" key="10">
    <source>
        <dbReference type="ARBA" id="ARBA00022833"/>
    </source>
</evidence>
<comment type="cofactor">
    <cofactor evidence="1">
        <name>Zn(2+)</name>
        <dbReference type="ChEBI" id="CHEBI:29105"/>
    </cofactor>
</comment>
<dbReference type="PROSITE" id="PS00674">
    <property type="entry name" value="AAA"/>
    <property type="match status" value="1"/>
</dbReference>
<evidence type="ECO:0000256" key="21">
    <source>
        <dbReference type="RuleBase" id="RU003932"/>
    </source>
</evidence>
<feature type="region of interest" description="Disordered" evidence="22">
    <location>
        <begin position="1651"/>
        <end position="1671"/>
    </location>
</feature>
<evidence type="ECO:0000256" key="2">
    <source>
        <dbReference type="ARBA" id="ARBA00004225"/>
    </source>
</evidence>
<comment type="similarity">
    <text evidence="21">Belongs to the TRAFAC class dynamin-like GTPase superfamily. Dynamin/Fzo/YdjA family.</text>
</comment>
<dbReference type="InterPro" id="IPR030381">
    <property type="entry name" value="G_DYNAMIN_dom"/>
</dbReference>
<dbReference type="GO" id="GO:0097002">
    <property type="term" value="C:mitochondrial inner boundary membrane"/>
    <property type="evidence" value="ECO:0007669"/>
    <property type="project" value="UniProtKB-ARBA"/>
</dbReference>
<evidence type="ECO:0000256" key="20">
    <source>
        <dbReference type="ARBA" id="ARBA00073589"/>
    </source>
</evidence>
<feature type="domain" description="Dynamin-type G" evidence="25">
    <location>
        <begin position="128"/>
        <end position="421"/>
    </location>
</feature>
<evidence type="ECO:0000256" key="19">
    <source>
        <dbReference type="ARBA" id="ARBA00065348"/>
    </source>
</evidence>
<evidence type="ECO:0000256" key="15">
    <source>
        <dbReference type="ARBA" id="ARBA00023134"/>
    </source>
</evidence>
<reference evidence="26" key="2">
    <citation type="submission" date="2021-01" db="EMBL/GenBank/DDBJ databases">
        <authorList>
            <person name="Schikora-Tamarit M.A."/>
        </authorList>
    </citation>
    <scope>NUCLEOTIDE SEQUENCE</scope>
    <source>
        <strain evidence="26">NCAIM Y.01608</strain>
    </source>
</reference>
<dbReference type="Pfam" id="PF02212">
    <property type="entry name" value="GED"/>
    <property type="match status" value="1"/>
</dbReference>
<dbReference type="InterPro" id="IPR003959">
    <property type="entry name" value="ATPase_AAA_core"/>
</dbReference>
<evidence type="ECO:0000256" key="18">
    <source>
        <dbReference type="ARBA" id="ARBA00048778"/>
    </source>
</evidence>
<keyword evidence="13" id="KW-0482">Metalloprotease</keyword>
<evidence type="ECO:0000256" key="9">
    <source>
        <dbReference type="ARBA" id="ARBA00022801"/>
    </source>
</evidence>
<evidence type="ECO:0000256" key="12">
    <source>
        <dbReference type="ARBA" id="ARBA00022989"/>
    </source>
</evidence>
<evidence type="ECO:0000256" key="6">
    <source>
        <dbReference type="ARBA" id="ARBA00022692"/>
    </source>
</evidence>
<dbReference type="GO" id="GO:0008270">
    <property type="term" value="F:zinc ion binding"/>
    <property type="evidence" value="ECO:0007669"/>
    <property type="project" value="InterPro"/>
</dbReference>
<dbReference type="InterPro" id="IPR041569">
    <property type="entry name" value="AAA_lid_3"/>
</dbReference>
<dbReference type="Gene3D" id="1.10.8.60">
    <property type="match status" value="1"/>
</dbReference>
<dbReference type="PRINTS" id="PR00195">
    <property type="entry name" value="DYNAMIN"/>
</dbReference>